<dbReference type="SUPFAM" id="SSF53335">
    <property type="entry name" value="S-adenosyl-L-methionine-dependent methyltransferases"/>
    <property type="match status" value="1"/>
</dbReference>
<organism evidence="7 8">
    <name type="scientific">Alloscardovia theropitheci</name>
    <dbReference type="NCBI Taxonomy" id="2496842"/>
    <lineage>
        <taxon>Bacteria</taxon>
        <taxon>Bacillati</taxon>
        <taxon>Actinomycetota</taxon>
        <taxon>Actinomycetes</taxon>
        <taxon>Bifidobacteriales</taxon>
        <taxon>Bifidobacteriaceae</taxon>
        <taxon>Alloscardovia</taxon>
    </lineage>
</organism>
<comment type="subcellular location">
    <subcellularLocation>
        <location evidence="6">Cytoplasm</location>
    </subcellularLocation>
</comment>
<dbReference type="GO" id="GO:0005829">
    <property type="term" value="C:cytosol"/>
    <property type="evidence" value="ECO:0007669"/>
    <property type="project" value="TreeGrafter"/>
</dbReference>
<dbReference type="InterPro" id="IPR029063">
    <property type="entry name" value="SAM-dependent_MTases_sf"/>
</dbReference>
<evidence type="ECO:0000256" key="4">
    <source>
        <dbReference type="ARBA" id="ARBA00022679"/>
    </source>
</evidence>
<comment type="caution">
    <text evidence="7">The sequence shown here is derived from an EMBL/GenBank/DDBJ whole genome shotgun (WGS) entry which is preliminary data.</text>
</comment>
<feature type="binding site" evidence="6">
    <location>
        <position position="80"/>
    </location>
    <ligand>
        <name>S-adenosyl-L-methionine</name>
        <dbReference type="ChEBI" id="CHEBI:59789"/>
    </ligand>
</feature>
<dbReference type="EC" id="2.1.1.-" evidence="6"/>
<dbReference type="PIRSF" id="PIRSF003078">
    <property type="entry name" value="GidB"/>
    <property type="match status" value="1"/>
</dbReference>
<dbReference type="GO" id="GO:0070043">
    <property type="term" value="F:rRNA (guanine-N7-)-methyltransferase activity"/>
    <property type="evidence" value="ECO:0007669"/>
    <property type="project" value="UniProtKB-UniRule"/>
</dbReference>
<evidence type="ECO:0000313" key="7">
    <source>
        <dbReference type="EMBL" id="TCD54291.1"/>
    </source>
</evidence>
<dbReference type="InterPro" id="IPR003682">
    <property type="entry name" value="rRNA_ssu_MeTfrase_G"/>
</dbReference>
<evidence type="ECO:0000256" key="3">
    <source>
        <dbReference type="ARBA" id="ARBA00022603"/>
    </source>
</evidence>
<keyword evidence="4 6" id="KW-0808">Transferase</keyword>
<dbReference type="PANTHER" id="PTHR31760:SF0">
    <property type="entry name" value="S-ADENOSYL-L-METHIONINE-DEPENDENT METHYLTRANSFERASES SUPERFAMILY PROTEIN"/>
    <property type="match status" value="1"/>
</dbReference>
<comment type="similarity">
    <text evidence="6">Belongs to the methyltransferase superfamily. RNA methyltransferase RsmG family.</text>
</comment>
<feature type="binding site" evidence="6">
    <location>
        <begin position="131"/>
        <end position="132"/>
    </location>
    <ligand>
        <name>S-adenosyl-L-methionine</name>
        <dbReference type="ChEBI" id="CHEBI:59789"/>
    </ligand>
</feature>
<keyword evidence="5 6" id="KW-0949">S-adenosyl-L-methionine</keyword>
<protein>
    <recommendedName>
        <fullName evidence="6">Ribosomal RNA small subunit methyltransferase G</fullName>
        <ecNumber evidence="6">2.1.1.-</ecNumber>
    </recommendedName>
    <alternativeName>
        <fullName evidence="6">16S rRNA 7-methylguanosine methyltransferase</fullName>
        <shortName evidence="6">16S rRNA m7G methyltransferase</shortName>
    </alternativeName>
</protein>
<evidence type="ECO:0000256" key="6">
    <source>
        <dbReference type="HAMAP-Rule" id="MF_00074"/>
    </source>
</evidence>
<dbReference type="OrthoDB" id="9808773at2"/>
<dbReference type="Pfam" id="PF02527">
    <property type="entry name" value="GidB"/>
    <property type="match status" value="1"/>
</dbReference>
<feature type="binding site" evidence="6">
    <location>
        <position position="85"/>
    </location>
    <ligand>
        <name>S-adenosyl-L-methionine</name>
        <dbReference type="ChEBI" id="CHEBI:59789"/>
    </ligand>
</feature>
<reference evidence="7 8" key="1">
    <citation type="submission" date="2018-12" db="EMBL/GenBank/DDBJ databases">
        <title>Alloscrdovia theropitheci sp. nov: a novel taxon from the feces of the bleeding-herat monkey (Theropithecus geleda).</title>
        <authorList>
            <person name="Modesto M."/>
        </authorList>
    </citation>
    <scope>NUCLEOTIDE SEQUENCE [LARGE SCALE GENOMIC DNA]</scope>
    <source>
        <strain evidence="7 8">GLDI4/2</strain>
    </source>
</reference>
<dbReference type="EMBL" id="RXLP01000019">
    <property type="protein sequence ID" value="TCD54291.1"/>
    <property type="molecule type" value="Genomic_DNA"/>
</dbReference>
<keyword evidence="8" id="KW-1185">Reference proteome</keyword>
<sequence length="234" mass="25892">MTDVLSSSPIPEQVLGESYEKLALFHEKLEREGELRGIIGPRDVDIIWERHILNSAALVPFIKKEINSLEILKPIIGDIGSGGGFPGIIIGTCLSDIDVYLVEPMERRIEWLNEVVAELNLTNVHVIRARAQEVIPGKESNDVKRFLPKNYRGFDIVTCRAVAPMTKLTGMVFPLITSGGKLVALKGRSVDTELEKAAKEMKKYHAVSPHIFDAPVAQGLESTRVLVVNKSSKK</sequence>
<keyword evidence="3 6" id="KW-0489">Methyltransferase</keyword>
<dbReference type="Gene3D" id="3.40.50.150">
    <property type="entry name" value="Vaccinia Virus protein VP39"/>
    <property type="match status" value="1"/>
</dbReference>
<keyword evidence="2 6" id="KW-0698">rRNA processing</keyword>
<feature type="binding site" evidence="6">
    <location>
        <position position="160"/>
    </location>
    <ligand>
        <name>S-adenosyl-L-methionine</name>
        <dbReference type="ChEBI" id="CHEBI:59789"/>
    </ligand>
</feature>
<dbReference type="HAMAP" id="MF_00074">
    <property type="entry name" value="16SrRNA_methyltr_G"/>
    <property type="match status" value="1"/>
</dbReference>
<proteinExistence type="inferred from homology"/>
<dbReference type="Proteomes" id="UP000291289">
    <property type="component" value="Unassembled WGS sequence"/>
</dbReference>
<comment type="caution">
    <text evidence="6">Lacks conserved residue(s) required for the propagation of feature annotation.</text>
</comment>
<evidence type="ECO:0000256" key="5">
    <source>
        <dbReference type="ARBA" id="ARBA00022691"/>
    </source>
</evidence>
<evidence type="ECO:0000256" key="1">
    <source>
        <dbReference type="ARBA" id="ARBA00022490"/>
    </source>
</evidence>
<dbReference type="NCBIfam" id="TIGR00138">
    <property type="entry name" value="rsmG_gidB"/>
    <property type="match status" value="1"/>
</dbReference>
<evidence type="ECO:0000313" key="8">
    <source>
        <dbReference type="Proteomes" id="UP000291289"/>
    </source>
</evidence>
<name>A0A4R0QXS1_9BIFI</name>
<evidence type="ECO:0000256" key="2">
    <source>
        <dbReference type="ARBA" id="ARBA00022552"/>
    </source>
</evidence>
<keyword evidence="1 6" id="KW-0963">Cytoplasm</keyword>
<dbReference type="AlphaFoldDB" id="A0A4R0QXS1"/>
<comment type="function">
    <text evidence="6">Specifically methylates the N7 position of a guanine in 16S rRNA.</text>
</comment>
<gene>
    <name evidence="6 7" type="primary">rsmG</name>
    <name evidence="7" type="ORF">EJ419_04450</name>
</gene>
<accession>A0A4R0QXS1</accession>
<dbReference type="RefSeq" id="WP_131283998.1">
    <property type="nucleotide sequence ID" value="NZ_RXLP01000019.1"/>
</dbReference>
<dbReference type="PANTHER" id="PTHR31760">
    <property type="entry name" value="S-ADENOSYL-L-METHIONINE-DEPENDENT METHYLTRANSFERASES SUPERFAMILY PROTEIN"/>
    <property type="match status" value="1"/>
</dbReference>